<feature type="binding site" evidence="15">
    <location>
        <position position="283"/>
    </location>
    <ligand>
        <name>Mg(2+)</name>
        <dbReference type="ChEBI" id="CHEBI:18420"/>
    </ligand>
</feature>
<dbReference type="InterPro" id="IPR049022">
    <property type="entry name" value="AMG1_III"/>
</dbReference>
<dbReference type="GeneTree" id="ENSGT00390000000509"/>
<dbReference type="InterPro" id="IPR005844">
    <property type="entry name" value="A-D-PHexomutase_a/b/a-I"/>
</dbReference>
<dbReference type="PANTHER" id="PTHR45955">
    <property type="entry name" value="PHOSPHOACETYLGLUCOSAMINE MUTASE"/>
    <property type="match status" value="1"/>
</dbReference>
<evidence type="ECO:0000256" key="1">
    <source>
        <dbReference type="ARBA" id="ARBA00000558"/>
    </source>
</evidence>
<evidence type="ECO:0000256" key="11">
    <source>
        <dbReference type="ARBA" id="ARBA00060228"/>
    </source>
</evidence>
<dbReference type="PANTHER" id="PTHR45955:SF1">
    <property type="entry name" value="PHOSPHOACETYLGLUCOSAMINE MUTASE"/>
    <property type="match status" value="1"/>
</dbReference>
<evidence type="ECO:0000256" key="4">
    <source>
        <dbReference type="ARBA" id="ARBA00012731"/>
    </source>
</evidence>
<comment type="cofactor">
    <cofactor evidence="13 15">
        <name>Mg(2+)</name>
        <dbReference type="ChEBI" id="CHEBI:18420"/>
    </cofactor>
    <text evidence="13 15">Binds 1 Mg(2+) ion per subunit.</text>
</comment>
<evidence type="ECO:0000259" key="16">
    <source>
        <dbReference type="Pfam" id="PF00408"/>
    </source>
</evidence>
<name>A0A8C8DU31_9TELE</name>
<evidence type="ECO:0000256" key="14">
    <source>
        <dbReference type="PIRSR" id="PIRSR016408-2"/>
    </source>
</evidence>
<keyword evidence="6 13" id="KW-0479">Metal-binding</keyword>
<evidence type="ECO:0000256" key="12">
    <source>
        <dbReference type="ARBA" id="ARBA00070218"/>
    </source>
</evidence>
<evidence type="ECO:0000259" key="18">
    <source>
        <dbReference type="Pfam" id="PF21404"/>
    </source>
</evidence>
<dbReference type="CDD" id="cd03086">
    <property type="entry name" value="PGM3"/>
    <property type="match status" value="1"/>
</dbReference>
<dbReference type="SUPFAM" id="SSF53738">
    <property type="entry name" value="Phosphoglucomutase, first 3 domains"/>
    <property type="match status" value="2"/>
</dbReference>
<evidence type="ECO:0000256" key="7">
    <source>
        <dbReference type="ARBA" id="ARBA00022842"/>
    </source>
</evidence>
<feature type="domain" description="Phosphoacetylglucosamine mutase AMG1" evidence="19">
    <location>
        <begin position="184"/>
        <end position="288"/>
    </location>
</feature>
<dbReference type="FunFam" id="3.40.120.10:FF:000019">
    <property type="entry name" value="Phosphoacetylglucosamine mutase"/>
    <property type="match status" value="1"/>
</dbReference>
<keyword evidence="10" id="KW-0119">Carbohydrate metabolism</keyword>
<keyword evidence="21" id="KW-1185">Reference proteome</keyword>
<dbReference type="InterPro" id="IPR036900">
    <property type="entry name" value="A-D-PHexomutase_C_sf"/>
</dbReference>
<dbReference type="SUPFAM" id="SSF55957">
    <property type="entry name" value="Phosphoglucomutase, C-terminal domain"/>
    <property type="match status" value="1"/>
</dbReference>
<dbReference type="Ensembl" id="ENSOSIT00000032027.1">
    <property type="protein sequence ID" value="ENSOSIP00000030391.1"/>
    <property type="gene ID" value="ENSOSIG00000015666.1"/>
</dbReference>
<dbReference type="GO" id="GO:0006048">
    <property type="term" value="P:UDP-N-acetylglucosamine biosynthetic process"/>
    <property type="evidence" value="ECO:0007669"/>
    <property type="project" value="UniProtKB-UniRule"/>
</dbReference>
<evidence type="ECO:0000256" key="5">
    <source>
        <dbReference type="ARBA" id="ARBA00022553"/>
    </source>
</evidence>
<evidence type="ECO:0000256" key="13">
    <source>
        <dbReference type="PIRNR" id="PIRNR016408"/>
    </source>
</evidence>
<dbReference type="Gene3D" id="3.40.120.10">
    <property type="entry name" value="Alpha-D-Glucose-1,6-Bisphosphate, subunit A, domain 3"/>
    <property type="match status" value="3"/>
</dbReference>
<keyword evidence="7 13" id="KW-0460">Magnesium</keyword>
<proteinExistence type="inferred from homology"/>
<evidence type="ECO:0000256" key="2">
    <source>
        <dbReference type="ARBA" id="ARBA00004865"/>
    </source>
</evidence>
<dbReference type="GO" id="GO:0046872">
    <property type="term" value="F:metal ion binding"/>
    <property type="evidence" value="ECO:0007669"/>
    <property type="project" value="UniProtKB-KW"/>
</dbReference>
<organism evidence="20 21">
    <name type="scientific">Oryzias sinensis</name>
    <name type="common">Chinese medaka</name>
    <dbReference type="NCBI Taxonomy" id="183150"/>
    <lineage>
        <taxon>Eukaryota</taxon>
        <taxon>Metazoa</taxon>
        <taxon>Chordata</taxon>
        <taxon>Craniata</taxon>
        <taxon>Vertebrata</taxon>
        <taxon>Euteleostomi</taxon>
        <taxon>Actinopterygii</taxon>
        <taxon>Neopterygii</taxon>
        <taxon>Teleostei</taxon>
        <taxon>Neoteleostei</taxon>
        <taxon>Acanthomorphata</taxon>
        <taxon>Ovalentaria</taxon>
        <taxon>Atherinomorphae</taxon>
        <taxon>Beloniformes</taxon>
        <taxon>Adrianichthyidae</taxon>
        <taxon>Oryziinae</taxon>
        <taxon>Oryzias</taxon>
    </lineage>
</organism>
<evidence type="ECO:0000256" key="3">
    <source>
        <dbReference type="ARBA" id="ARBA00010231"/>
    </source>
</evidence>
<dbReference type="FunFam" id="3.30.310.50:FF:000003">
    <property type="entry name" value="Phosphoacetylglucosamine mutase"/>
    <property type="match status" value="1"/>
</dbReference>
<evidence type="ECO:0000259" key="17">
    <source>
        <dbReference type="Pfam" id="PF02878"/>
    </source>
</evidence>
<evidence type="ECO:0000256" key="10">
    <source>
        <dbReference type="ARBA" id="ARBA00023277"/>
    </source>
</evidence>
<dbReference type="Pfam" id="PF21405">
    <property type="entry name" value="AMG1_II"/>
    <property type="match status" value="1"/>
</dbReference>
<evidence type="ECO:0000256" key="6">
    <source>
        <dbReference type="ARBA" id="ARBA00022723"/>
    </source>
</evidence>
<reference evidence="20" key="1">
    <citation type="submission" date="2025-08" db="UniProtKB">
        <authorList>
            <consortium name="Ensembl"/>
        </authorList>
    </citation>
    <scope>IDENTIFICATION</scope>
</reference>
<protein>
    <recommendedName>
        <fullName evidence="12 13">Phosphoacetylglucosamine mutase</fullName>
        <shortName evidence="13">PAGM</shortName>
        <ecNumber evidence="4 13">5.4.2.3</ecNumber>
    </recommendedName>
    <alternativeName>
        <fullName evidence="13">Acetylglucosamine phosphomutase</fullName>
    </alternativeName>
    <alternativeName>
        <fullName evidence="13">N-acetylglucosamine-phosphate mutase</fullName>
    </alternativeName>
</protein>
<feature type="binding site" evidence="14">
    <location>
        <position position="512"/>
    </location>
    <ligand>
        <name>substrate</name>
    </ligand>
</feature>
<comment type="catalytic activity">
    <reaction evidence="1 13">
        <text>N-acetyl-alpha-D-glucosamine 1-phosphate = N-acetyl-D-glucosamine 6-phosphate</text>
        <dbReference type="Rhea" id="RHEA:23804"/>
        <dbReference type="ChEBI" id="CHEBI:57513"/>
        <dbReference type="ChEBI" id="CHEBI:57776"/>
        <dbReference type="EC" id="5.4.2.3"/>
    </reaction>
</comment>
<evidence type="ECO:0000256" key="15">
    <source>
        <dbReference type="PIRSR" id="PIRSR016408-3"/>
    </source>
</evidence>
<feature type="domain" description="Phosphoacetylglucosamine mutase AMG1" evidence="18">
    <location>
        <begin position="302"/>
        <end position="441"/>
    </location>
</feature>
<dbReference type="AlphaFoldDB" id="A0A8C8DU31"/>
<dbReference type="GO" id="GO:0005975">
    <property type="term" value="P:carbohydrate metabolic process"/>
    <property type="evidence" value="ECO:0007669"/>
    <property type="project" value="InterPro"/>
</dbReference>
<comment type="similarity">
    <text evidence="3 13">Belongs to the phosphohexose mutase family.</text>
</comment>
<dbReference type="Pfam" id="PF02878">
    <property type="entry name" value="PGM_PMM_I"/>
    <property type="match status" value="1"/>
</dbReference>
<feature type="domain" description="Alpha-D-phosphohexomutase C-terminal" evidence="16">
    <location>
        <begin position="460"/>
        <end position="531"/>
    </location>
</feature>
<dbReference type="GO" id="GO:0030097">
    <property type="term" value="P:hemopoiesis"/>
    <property type="evidence" value="ECO:0007669"/>
    <property type="project" value="TreeGrafter"/>
</dbReference>
<dbReference type="InterPro" id="IPR016055">
    <property type="entry name" value="A-D-PHexomutase_a/b/a-I/II/III"/>
</dbReference>
<sequence>MAQFEEVSKQSILHPKPAGLVLHYGTAGFRSNSIHLDHIMFRMGLLAVLRSKKTKSTIGIMVTADVLRYSNVCLFLSQMKPISFMFICFQEDNGSYATMLANAEQEELISALNEIIEKEGIDKSPEASVFVGKDTRSSSASLSQAVLDGVHALGGHSKDYGLVTTPQLHYMVCCKNTQGKYGDATVEGYYKKLCQAFTQLVGNASNRTDDQKHLCVDGANGIGALKLREMISHLNKGLQVTIFNDGSKGKLNHQCGADFVKVQQKTPTGEVNPGDRCCSFDGDADRIVYYFTDSQQVFHLLDGDKIATLISTFLKELLIQAGLNLKIAVVQTAYANGSSTDYLENTMNVTVRCTKTGVKHLHHAALEFDVGVYFEANGHGTVLFSKAAEDKIQQLAQDSRIDDERKRAALMLQSTINVINQTVGDALSDMLLIEAILAIKGMTVEQWDRIYTDLPNRQLKVKVSDRRVIDTTDAERRAVSPAGLQEAIDQLVKTYRKARSFVRPSGTEDVVRVYAEADTQESADALAHEVSLAVYRLAGGVGDEPKPLH</sequence>
<evidence type="ECO:0000256" key="9">
    <source>
        <dbReference type="ARBA" id="ARBA00023235"/>
    </source>
</evidence>
<comment type="pathway">
    <text evidence="2 13">Nucleotide-sugar biosynthesis; UDP-N-acetyl-alpha-D-glucosamine biosynthesis; N-acetyl-alpha-D-glucosamine 1-phosphate from alpha-D-glucosamine 6-phosphate (route I): step 2/2.</text>
</comment>
<dbReference type="Pfam" id="PF00408">
    <property type="entry name" value="PGM_PMM_IV"/>
    <property type="match status" value="1"/>
</dbReference>
<dbReference type="Gene3D" id="3.30.310.50">
    <property type="entry name" value="Alpha-D-phosphohexomutase, C-terminal domain"/>
    <property type="match status" value="1"/>
</dbReference>
<feature type="binding site" evidence="14">
    <location>
        <begin position="503"/>
        <end position="507"/>
    </location>
    <ligand>
        <name>substrate</name>
    </ligand>
</feature>
<dbReference type="InterPro" id="IPR049023">
    <property type="entry name" value="AMG1_II"/>
</dbReference>
<dbReference type="UniPathway" id="UPA00113">
    <property type="reaction ID" value="UER00530"/>
</dbReference>
<feature type="binding site" evidence="15">
    <location>
        <position position="285"/>
    </location>
    <ligand>
        <name>Mg(2+)</name>
        <dbReference type="ChEBI" id="CHEBI:18420"/>
    </ligand>
</feature>
<dbReference type="Pfam" id="PF21404">
    <property type="entry name" value="AMG1_III"/>
    <property type="match status" value="1"/>
</dbReference>
<feature type="domain" description="Alpha-D-phosphohexomutase alpha/beta/alpha" evidence="17">
    <location>
        <begin position="108"/>
        <end position="173"/>
    </location>
</feature>
<dbReference type="FunFam" id="3.40.120.10:FF:000013">
    <property type="entry name" value="Phosphoacetylglucosamine mutase"/>
    <property type="match status" value="1"/>
</dbReference>
<feature type="binding site" evidence="15">
    <location>
        <position position="281"/>
    </location>
    <ligand>
        <name>Mg(2+)</name>
        <dbReference type="ChEBI" id="CHEBI:18420"/>
    </ligand>
</feature>
<dbReference type="EC" id="5.4.2.3" evidence="4 13"/>
<dbReference type="FunFam" id="3.40.120.10:FF:000015">
    <property type="entry name" value="Phosphoacetylglucosamine mutase"/>
    <property type="match status" value="1"/>
</dbReference>
<feature type="binding site" evidence="14">
    <location>
        <begin position="375"/>
        <end position="377"/>
    </location>
    <ligand>
        <name>substrate</name>
    </ligand>
</feature>
<evidence type="ECO:0000313" key="21">
    <source>
        <dbReference type="Proteomes" id="UP000694383"/>
    </source>
</evidence>
<evidence type="ECO:0000259" key="19">
    <source>
        <dbReference type="Pfam" id="PF21405"/>
    </source>
</evidence>
<evidence type="ECO:0000313" key="20">
    <source>
        <dbReference type="Ensembl" id="ENSOSIP00000030391.1"/>
    </source>
</evidence>
<dbReference type="InterPro" id="IPR016657">
    <property type="entry name" value="PAGM"/>
</dbReference>
<dbReference type="PIRSF" id="PIRSF016408">
    <property type="entry name" value="PAGM"/>
    <property type="match status" value="1"/>
</dbReference>
<dbReference type="GO" id="GO:0004610">
    <property type="term" value="F:phosphoacetylglucosamine mutase activity"/>
    <property type="evidence" value="ECO:0007669"/>
    <property type="project" value="UniProtKB-UniRule"/>
</dbReference>
<keyword evidence="9 13" id="KW-0413">Isomerase</keyword>
<dbReference type="Proteomes" id="UP000694383">
    <property type="component" value="Unplaced"/>
</dbReference>
<keyword evidence="8" id="KW-0007">Acetylation</keyword>
<accession>A0A8C8DU31</accession>
<dbReference type="InterPro" id="IPR005843">
    <property type="entry name" value="A-D-PHexomutase_C"/>
</dbReference>
<evidence type="ECO:0000256" key="8">
    <source>
        <dbReference type="ARBA" id="ARBA00022990"/>
    </source>
</evidence>
<comment type="function">
    <text evidence="11 13">Catalyzes the conversion of GlcNAc-6-P into GlcNAc-1-P during the synthesis of uridine diphosphate/UDP-GlcNAc, a sugar nucleotide critical to multiple glycosylation pathways including protein N- and O-glycosylation.</text>
</comment>
<keyword evidence="5" id="KW-0597">Phosphoprotein</keyword>
<reference evidence="20" key="2">
    <citation type="submission" date="2025-09" db="UniProtKB">
        <authorList>
            <consortium name="Ensembl"/>
        </authorList>
    </citation>
    <scope>IDENTIFICATION</scope>
</reference>